<comment type="caution">
    <text evidence="3">The sequence shown here is derived from an EMBL/GenBank/DDBJ whole genome shotgun (WGS) entry which is preliminary data.</text>
</comment>
<reference evidence="3" key="1">
    <citation type="submission" date="2020-01" db="EMBL/GenBank/DDBJ databases">
        <authorList>
            <person name="Mishra B."/>
        </authorList>
    </citation>
    <scope>NUCLEOTIDE SEQUENCE [LARGE SCALE GENOMIC DNA]</scope>
</reference>
<dbReference type="Proteomes" id="UP000467841">
    <property type="component" value="Unassembled WGS sequence"/>
</dbReference>
<keyword evidence="1" id="KW-0472">Membrane</keyword>
<feature type="transmembrane region" description="Helical" evidence="1">
    <location>
        <begin position="47"/>
        <end position="69"/>
    </location>
</feature>
<dbReference type="Pfam" id="PF13968">
    <property type="entry name" value="DUF4220"/>
    <property type="match status" value="1"/>
</dbReference>
<dbReference type="Pfam" id="PF04578">
    <property type="entry name" value="DUF594"/>
    <property type="match status" value="2"/>
</dbReference>
<feature type="transmembrane region" description="Helical" evidence="1">
    <location>
        <begin position="16"/>
        <end position="35"/>
    </location>
</feature>
<keyword evidence="4" id="KW-1185">Reference proteome</keyword>
<keyword evidence="1" id="KW-1133">Transmembrane helix</keyword>
<feature type="transmembrane region" description="Helical" evidence="1">
    <location>
        <begin position="333"/>
        <end position="354"/>
    </location>
</feature>
<evidence type="ECO:0000313" key="4">
    <source>
        <dbReference type="Proteomes" id="UP000467841"/>
    </source>
</evidence>
<proteinExistence type="predicted"/>
<dbReference type="AlphaFoldDB" id="A0A6D2KS80"/>
<dbReference type="EMBL" id="CACVBM020001595">
    <property type="protein sequence ID" value="CAA7054926.1"/>
    <property type="molecule type" value="Genomic_DNA"/>
</dbReference>
<organism evidence="3 4">
    <name type="scientific">Microthlaspi erraticum</name>
    <dbReference type="NCBI Taxonomy" id="1685480"/>
    <lineage>
        <taxon>Eukaryota</taxon>
        <taxon>Viridiplantae</taxon>
        <taxon>Streptophyta</taxon>
        <taxon>Embryophyta</taxon>
        <taxon>Tracheophyta</taxon>
        <taxon>Spermatophyta</taxon>
        <taxon>Magnoliopsida</taxon>
        <taxon>eudicotyledons</taxon>
        <taxon>Gunneridae</taxon>
        <taxon>Pentapetalae</taxon>
        <taxon>rosids</taxon>
        <taxon>malvids</taxon>
        <taxon>Brassicales</taxon>
        <taxon>Brassicaceae</taxon>
        <taxon>Coluteocarpeae</taxon>
        <taxon>Microthlaspi</taxon>
    </lineage>
</organism>
<evidence type="ECO:0000259" key="2">
    <source>
        <dbReference type="Pfam" id="PF13968"/>
    </source>
</evidence>
<evidence type="ECO:0000256" key="1">
    <source>
        <dbReference type="SAM" id="Phobius"/>
    </source>
</evidence>
<dbReference type="InterPro" id="IPR007658">
    <property type="entry name" value="DUF594"/>
</dbReference>
<dbReference type="PANTHER" id="PTHR31325">
    <property type="entry name" value="OS01G0798800 PROTEIN-RELATED"/>
    <property type="match status" value="1"/>
</dbReference>
<name>A0A6D2KS80_9BRAS</name>
<sequence>MVEVIPKHIKDVWDTWNIRGMMIISLLLQIILIFFAPLRKRKPNKRLILLLWSSYLLADLSANFAVALIAKNQGKDPKPNDPPKDKKLLALWAPFLLIHLGGPDTITAFSLEDNALWNRHFLGLVFQALAGVYVVVQSLPNVLGEIIVLLFVSGTCKYLERTIALYLASSDKFRGSISWASSSGFDYTEQTKNLNMDSVHDSEMYMKEHPGHLKPPKLMIPDRDFTDLEIIQYAFFFFNNFKSLMVNNIFSLELRDESKAFFSSSRVENEEALRIIESELDFIYEGLYTKGAVLHTTVGLVNRQISMGSLLSAFINFHRLRNKIQEFHKADVVITYTLFVVGMALDVISIYMAVVSDWTAAILSRVKDDPNQKHSVLDRIFNWKRHTYREEHQQEVLNTPLQPRRWTGSIKMFNFITYSTNADTYTIHSPRERTCQHLWKIAFFPFNYAITIIHTWSGNIAIWFHNLHQHVFHQLINMSPGENQVSRAIVTIFKSFVEFWFHVPYIFAFLGTCLINSLGMKDLLYEIRLERSIRSEPLRRNLWSSIFSELKRKSQNLESLENTKTKSSARTGWASSDTKMRVADHEMLLRYTTDVDYDHSLLIWHIATELCYQEEASAKENCNTSEYHNDREMSKILSDYMMYLLIMQPKLMSEVAGIGKIRFRDTLAEGERLFEKTGIKNSRNVKLACEKILSVDTSIEPREVKGSHSKSVLFEASSVAKELQRLEKDCGEDKWKTLSKVWLEFLFHAASHCDGPTRMELLSKERLITLQHSIEPRDVKGNHSKSVLFEASSLAEELQRLEKNFGKDKWKTLSKVWLGFLFHAASHCDATTRMELLSKAKVGSSSTSFGY</sequence>
<feature type="domain" description="DUF4220" evidence="2">
    <location>
        <begin position="52"/>
        <end position="418"/>
    </location>
</feature>
<accession>A0A6D2KS80</accession>
<dbReference type="OrthoDB" id="1689146at2759"/>
<evidence type="ECO:0000313" key="3">
    <source>
        <dbReference type="EMBL" id="CAA7054926.1"/>
    </source>
</evidence>
<feature type="transmembrane region" description="Helical" evidence="1">
    <location>
        <begin position="499"/>
        <end position="519"/>
    </location>
</feature>
<keyword evidence="1" id="KW-0812">Transmembrane</keyword>
<protein>
    <recommendedName>
        <fullName evidence="2">DUF4220 domain-containing protein</fullName>
    </recommendedName>
</protein>
<gene>
    <name evidence="3" type="ORF">MERR_LOCUS42162</name>
</gene>
<dbReference type="InterPro" id="IPR025315">
    <property type="entry name" value="DUF4220"/>
</dbReference>